<dbReference type="GO" id="GO:0008745">
    <property type="term" value="F:N-acetylmuramoyl-L-alanine amidase activity"/>
    <property type="evidence" value="ECO:0007669"/>
    <property type="project" value="UniProtKB-EC"/>
</dbReference>
<evidence type="ECO:0000256" key="6">
    <source>
        <dbReference type="SAM" id="MobiDB-lite"/>
    </source>
</evidence>
<dbReference type="PROSITE" id="PS51782">
    <property type="entry name" value="LYSM"/>
    <property type="match status" value="1"/>
</dbReference>
<dbReference type="SMART" id="SM00257">
    <property type="entry name" value="LysM"/>
    <property type="match status" value="1"/>
</dbReference>
<dbReference type="SMART" id="SM00646">
    <property type="entry name" value="Ami_3"/>
    <property type="match status" value="1"/>
</dbReference>
<accession>A0ABV6B9K8</accession>
<evidence type="ECO:0000256" key="4">
    <source>
        <dbReference type="ARBA" id="ARBA00022801"/>
    </source>
</evidence>
<evidence type="ECO:0000256" key="5">
    <source>
        <dbReference type="ARBA" id="ARBA00023316"/>
    </source>
</evidence>
<dbReference type="CDD" id="cd02696">
    <property type="entry name" value="MurNAc-LAA"/>
    <property type="match status" value="1"/>
</dbReference>
<evidence type="ECO:0000313" key="9">
    <source>
        <dbReference type="Proteomes" id="UP001589813"/>
    </source>
</evidence>
<dbReference type="EMBL" id="JBHLXP010000001">
    <property type="protein sequence ID" value="MFC0047553.1"/>
    <property type="molecule type" value="Genomic_DNA"/>
</dbReference>
<dbReference type="RefSeq" id="WP_377240945.1">
    <property type="nucleotide sequence ID" value="NZ_JBHLXP010000001.1"/>
</dbReference>
<evidence type="ECO:0000256" key="1">
    <source>
        <dbReference type="ARBA" id="ARBA00001561"/>
    </source>
</evidence>
<dbReference type="Gene3D" id="3.40.630.40">
    <property type="entry name" value="Zn-dependent exopeptidases"/>
    <property type="match status" value="1"/>
</dbReference>
<dbReference type="Proteomes" id="UP001589813">
    <property type="component" value="Unassembled WGS sequence"/>
</dbReference>
<organism evidence="8 9">
    <name type="scientific">Rheinheimera tilapiae</name>
    <dbReference type="NCBI Taxonomy" id="875043"/>
    <lineage>
        <taxon>Bacteria</taxon>
        <taxon>Pseudomonadati</taxon>
        <taxon>Pseudomonadota</taxon>
        <taxon>Gammaproteobacteria</taxon>
        <taxon>Chromatiales</taxon>
        <taxon>Chromatiaceae</taxon>
        <taxon>Rheinheimera</taxon>
    </lineage>
</organism>
<evidence type="ECO:0000256" key="3">
    <source>
        <dbReference type="ARBA" id="ARBA00011901"/>
    </source>
</evidence>
<keyword evidence="4 8" id="KW-0378">Hydrolase</keyword>
<keyword evidence="5" id="KW-0961">Cell wall biogenesis/degradation</keyword>
<name>A0ABV6B9K8_9GAMM</name>
<dbReference type="InterPro" id="IPR036779">
    <property type="entry name" value="LysM_dom_sf"/>
</dbReference>
<dbReference type="Gene3D" id="3.10.350.10">
    <property type="entry name" value="LysM domain"/>
    <property type="match status" value="1"/>
</dbReference>
<dbReference type="SUPFAM" id="SSF54106">
    <property type="entry name" value="LysM domain"/>
    <property type="match status" value="1"/>
</dbReference>
<evidence type="ECO:0000313" key="8">
    <source>
        <dbReference type="EMBL" id="MFC0047553.1"/>
    </source>
</evidence>
<dbReference type="PANTHER" id="PTHR30404:SF6">
    <property type="entry name" value="N-ACETYLMURAMOYL-L-ALANINE AMIDASE AMIB"/>
    <property type="match status" value="1"/>
</dbReference>
<evidence type="ECO:0000259" key="7">
    <source>
        <dbReference type="PROSITE" id="PS51782"/>
    </source>
</evidence>
<keyword evidence="9" id="KW-1185">Reference proteome</keyword>
<sequence>MAANKIDSVRIWPSPDSTRVVFDVEQKPVFRLLAKQGSLVTLEIDGVSEPKLGKMSGASELVKSIRVQKVAGKSSVRVLLDLSRESTEKAFALPPSDRYGHRLVLDLTDVQAEQAFVAPPQPRRTSGSSSGRDIIIAIDAGHGGHDPGAVGPKGTYEKHITMAVAEKLAALLNKEPGFKAVQTRTGDYYIYPSKRPDVARSKQADLLVSIHADAAENRKASGASVWVLSLKRATTEVGRMMEQTEQHSELLGGVAEVIKDSANERYLAQTVLDLSMNHSMTTGFEVAASVLRELDHVTKLHKRQPQAASLGVLKAPDIPSILVETGYISNHNEEQKLKTASHQQKLANAMFRALKKHFQQSPPADSALAQWRGKNNLQMPAESATARSSGADTSLPASSSPTVSGPRSNTAKVAGPVLPARSEGSARLVTHKVKSGESLSMLARKYGVPMSRLRQINQLKSDNIRIGQTLRVPQS</sequence>
<dbReference type="PANTHER" id="PTHR30404">
    <property type="entry name" value="N-ACETYLMURAMOYL-L-ALANINE AMIDASE"/>
    <property type="match status" value="1"/>
</dbReference>
<proteinExistence type="inferred from homology"/>
<feature type="domain" description="LysM" evidence="7">
    <location>
        <begin position="429"/>
        <end position="472"/>
    </location>
</feature>
<feature type="region of interest" description="Disordered" evidence="6">
    <location>
        <begin position="379"/>
        <end position="414"/>
    </location>
</feature>
<dbReference type="InterPro" id="IPR018392">
    <property type="entry name" value="LysM"/>
</dbReference>
<dbReference type="InterPro" id="IPR021731">
    <property type="entry name" value="AMIN_dom"/>
</dbReference>
<comment type="catalytic activity">
    <reaction evidence="1">
        <text>Hydrolyzes the link between N-acetylmuramoyl residues and L-amino acid residues in certain cell-wall glycopeptides.</text>
        <dbReference type="EC" id="3.5.1.28"/>
    </reaction>
</comment>
<dbReference type="EC" id="3.5.1.28" evidence="3"/>
<dbReference type="CDD" id="cd00118">
    <property type="entry name" value="LysM"/>
    <property type="match status" value="1"/>
</dbReference>
<dbReference type="Pfam" id="PF11741">
    <property type="entry name" value="AMIN"/>
    <property type="match status" value="1"/>
</dbReference>
<gene>
    <name evidence="8" type="ORF">ACFFJP_04510</name>
</gene>
<protein>
    <recommendedName>
        <fullName evidence="3">N-acetylmuramoyl-L-alanine amidase</fullName>
        <ecNumber evidence="3">3.5.1.28</ecNumber>
    </recommendedName>
</protein>
<comment type="caution">
    <text evidence="8">The sequence shown here is derived from an EMBL/GenBank/DDBJ whole genome shotgun (WGS) entry which is preliminary data.</text>
</comment>
<evidence type="ECO:0000256" key="2">
    <source>
        <dbReference type="ARBA" id="ARBA00010860"/>
    </source>
</evidence>
<reference evidence="8 9" key="1">
    <citation type="submission" date="2024-09" db="EMBL/GenBank/DDBJ databases">
        <authorList>
            <person name="Sun Q."/>
            <person name="Mori K."/>
        </authorList>
    </citation>
    <scope>NUCLEOTIDE SEQUENCE [LARGE SCALE GENOMIC DNA]</scope>
    <source>
        <strain evidence="8 9">KCTC 23315</strain>
    </source>
</reference>
<dbReference type="Pfam" id="PF01476">
    <property type="entry name" value="LysM"/>
    <property type="match status" value="1"/>
</dbReference>
<dbReference type="Gene3D" id="2.60.40.3500">
    <property type="match status" value="1"/>
</dbReference>
<feature type="compositionally biased region" description="Polar residues" evidence="6">
    <location>
        <begin position="385"/>
        <end position="411"/>
    </location>
</feature>
<dbReference type="Pfam" id="PF01520">
    <property type="entry name" value="Amidase_3"/>
    <property type="match status" value="1"/>
</dbReference>
<dbReference type="InterPro" id="IPR002508">
    <property type="entry name" value="MurNAc-LAA_cat"/>
</dbReference>
<dbReference type="InterPro" id="IPR050695">
    <property type="entry name" value="N-acetylmuramoyl_amidase_3"/>
</dbReference>
<dbReference type="SUPFAM" id="SSF53187">
    <property type="entry name" value="Zn-dependent exopeptidases"/>
    <property type="match status" value="1"/>
</dbReference>
<comment type="similarity">
    <text evidence="2">Belongs to the N-acetylmuramoyl-L-alanine amidase 3 family.</text>
</comment>